<evidence type="ECO:0000256" key="1">
    <source>
        <dbReference type="SAM" id="MobiDB-lite"/>
    </source>
</evidence>
<dbReference type="RefSeq" id="WP_253963146.1">
    <property type="nucleotide sequence ID" value="NZ_JALHBS010000020.1"/>
</dbReference>
<keyword evidence="2" id="KW-1133">Transmembrane helix</keyword>
<keyword evidence="2" id="KW-0812">Transmembrane</keyword>
<evidence type="ECO:0000313" key="3">
    <source>
        <dbReference type="EMBL" id="MCP3054267.1"/>
    </source>
</evidence>
<feature type="region of interest" description="Disordered" evidence="1">
    <location>
        <begin position="203"/>
        <end position="226"/>
    </location>
</feature>
<dbReference type="Proteomes" id="UP001155220">
    <property type="component" value="Unassembled WGS sequence"/>
</dbReference>
<dbReference type="EMBL" id="JALHBS010000020">
    <property type="protein sequence ID" value="MCP3054267.1"/>
    <property type="molecule type" value="Genomic_DNA"/>
</dbReference>
<accession>A0A9X2KH19</accession>
<keyword evidence="2" id="KW-0472">Membrane</keyword>
<evidence type="ECO:0000256" key="2">
    <source>
        <dbReference type="SAM" id="Phobius"/>
    </source>
</evidence>
<organism evidence="3 4">
    <name type="scientific">Aurantimonas marianensis</name>
    <dbReference type="NCBI Taxonomy" id="2920428"/>
    <lineage>
        <taxon>Bacteria</taxon>
        <taxon>Pseudomonadati</taxon>
        <taxon>Pseudomonadota</taxon>
        <taxon>Alphaproteobacteria</taxon>
        <taxon>Hyphomicrobiales</taxon>
        <taxon>Aurantimonadaceae</taxon>
        <taxon>Aurantimonas</taxon>
    </lineage>
</organism>
<protein>
    <submittedName>
        <fullName evidence="3">Uncharacterized protein</fullName>
    </submittedName>
</protein>
<evidence type="ECO:0000313" key="4">
    <source>
        <dbReference type="Proteomes" id="UP001155220"/>
    </source>
</evidence>
<proteinExistence type="predicted"/>
<dbReference type="AlphaFoldDB" id="A0A9X2KH19"/>
<comment type="caution">
    <text evidence="3">The sequence shown here is derived from an EMBL/GenBank/DDBJ whole genome shotgun (WGS) entry which is preliminary data.</text>
</comment>
<reference evidence="3" key="1">
    <citation type="submission" date="2022-03" db="EMBL/GenBank/DDBJ databases">
        <title>Aurantimonas Liuensis sp. Nov., isolated from the hadal seawater of the Mariana Trench.</title>
        <authorList>
            <person name="Liu R."/>
        </authorList>
    </citation>
    <scope>NUCLEOTIDE SEQUENCE</scope>
    <source>
        <strain evidence="3">LRZ36</strain>
    </source>
</reference>
<keyword evidence="4" id="KW-1185">Reference proteome</keyword>
<sequence length="380" mass="39629">MTSAIERGVRRALDKGNAADPEFRVTVYEAAERAMLRVVTEKNWSKAAADRQRDELMAAIEAVEADYPPATRHDLQGGEGAPIDAGGATSGDGEYAFAGEASRGWLDDEGRDVPRAALEEPVAPATAADDARLVGAHGIDPPPSFAERAEDRIAPADDAWSPGGRRARPTRGTLLRLVIPAVGLVIVLLIALAAWFALTRPSSDLSTARSDGEAAGGRVRAGSPAGLADGASQQGWFVVFAGGQIDRVAAETGGRVRAIEGAGGRAAVQIEGPAGTEEAEIALLIGPGVVARLAGRTVRGELTVGSPDDTPREFTIRCLFAGETICGRQRFSTTIGEETFVFDMEVPAGADGAAQLAIGPGIGRNARDLNVYGFRLRPVD</sequence>
<gene>
    <name evidence="3" type="ORF">MJ956_03775</name>
</gene>
<name>A0A9X2KH19_9HYPH</name>
<feature type="transmembrane region" description="Helical" evidence="2">
    <location>
        <begin position="174"/>
        <end position="198"/>
    </location>
</feature>